<evidence type="ECO:0000256" key="2">
    <source>
        <dbReference type="SAM" id="MobiDB-lite"/>
    </source>
</evidence>
<dbReference type="Gene3D" id="1.10.555.10">
    <property type="entry name" value="Rho GTPase activation protein"/>
    <property type="match status" value="1"/>
</dbReference>
<feature type="domain" description="Rho-GAP" evidence="3">
    <location>
        <begin position="479"/>
        <end position="709"/>
    </location>
</feature>
<feature type="region of interest" description="Disordered" evidence="2">
    <location>
        <begin position="1"/>
        <end position="21"/>
    </location>
</feature>
<accession>A0A0X3Q510</accession>
<gene>
    <name evidence="4" type="primary">RHG17</name>
    <name evidence="4" type="ORF">TR127411</name>
</gene>
<dbReference type="SUPFAM" id="SSF48350">
    <property type="entry name" value="GTPase activation domain, GAP"/>
    <property type="match status" value="1"/>
</dbReference>
<organism evidence="4">
    <name type="scientific">Schistocephalus solidus</name>
    <name type="common">Tapeworm</name>
    <dbReference type="NCBI Taxonomy" id="70667"/>
    <lineage>
        <taxon>Eukaryota</taxon>
        <taxon>Metazoa</taxon>
        <taxon>Spiralia</taxon>
        <taxon>Lophotrochozoa</taxon>
        <taxon>Platyhelminthes</taxon>
        <taxon>Cestoda</taxon>
        <taxon>Eucestoda</taxon>
        <taxon>Diphyllobothriidea</taxon>
        <taxon>Diphyllobothriidae</taxon>
        <taxon>Schistocephalus</taxon>
    </lineage>
</organism>
<dbReference type="InterPro" id="IPR000198">
    <property type="entry name" value="RhoGAP_dom"/>
</dbReference>
<dbReference type="Gene3D" id="1.20.1270.60">
    <property type="entry name" value="Arfaptin homology (AH) domain/BAR domain"/>
    <property type="match status" value="1"/>
</dbReference>
<feature type="compositionally biased region" description="Polar residues" evidence="2">
    <location>
        <begin position="816"/>
        <end position="825"/>
    </location>
</feature>
<dbReference type="GO" id="GO:0035020">
    <property type="term" value="P:regulation of Rac protein signal transduction"/>
    <property type="evidence" value="ECO:0007669"/>
    <property type="project" value="TreeGrafter"/>
</dbReference>
<dbReference type="InterPro" id="IPR027267">
    <property type="entry name" value="AH/BAR_dom_sf"/>
</dbReference>
<dbReference type="EMBL" id="GEEE01023198">
    <property type="protein sequence ID" value="JAP40027.1"/>
    <property type="molecule type" value="Transcribed_RNA"/>
</dbReference>
<dbReference type="SMART" id="SM00324">
    <property type="entry name" value="RhoGAP"/>
    <property type="match status" value="1"/>
</dbReference>
<proteinExistence type="predicted"/>
<evidence type="ECO:0000313" key="4">
    <source>
        <dbReference type="EMBL" id="JAP57327.1"/>
    </source>
</evidence>
<dbReference type="InterPro" id="IPR008936">
    <property type="entry name" value="Rho_GTPase_activation_prot"/>
</dbReference>
<feature type="compositionally biased region" description="Polar residues" evidence="2">
    <location>
        <begin position="835"/>
        <end position="856"/>
    </location>
</feature>
<dbReference type="PANTHER" id="PTHR14130:SF14">
    <property type="entry name" value="RHO GTPASE-ACTIVATING PROTEIN 92B"/>
    <property type="match status" value="1"/>
</dbReference>
<feature type="compositionally biased region" description="Polar residues" evidence="2">
    <location>
        <begin position="654"/>
        <end position="665"/>
    </location>
</feature>
<reference evidence="4" key="1">
    <citation type="submission" date="2016-01" db="EMBL/GenBank/DDBJ databases">
        <title>Reference transcriptome for the parasite Schistocephalus solidus: insights into the molecular evolution of parasitism.</title>
        <authorList>
            <person name="Hebert F.O."/>
            <person name="Grambauer S."/>
            <person name="Barber I."/>
            <person name="Landry C.R."/>
            <person name="Aubin-Horth N."/>
        </authorList>
    </citation>
    <scope>NUCLEOTIDE SEQUENCE</scope>
</reference>
<evidence type="ECO:0000259" key="3">
    <source>
        <dbReference type="PROSITE" id="PS50238"/>
    </source>
</evidence>
<name>A0A0X3Q510_SCHSO</name>
<protein>
    <submittedName>
        <fullName evidence="4">Rho GTPase-activating protein 17</fullName>
    </submittedName>
</protein>
<dbReference type="GO" id="GO:0032956">
    <property type="term" value="P:regulation of actin cytoskeleton organization"/>
    <property type="evidence" value="ECO:0007669"/>
    <property type="project" value="TreeGrafter"/>
</dbReference>
<feature type="compositionally biased region" description="Polar residues" evidence="2">
    <location>
        <begin position="81"/>
        <end position="98"/>
    </location>
</feature>
<dbReference type="Pfam" id="PF00620">
    <property type="entry name" value="RhoGAP"/>
    <property type="match status" value="1"/>
</dbReference>
<feature type="compositionally biased region" description="Low complexity" evidence="2">
    <location>
        <begin position="1"/>
        <end position="15"/>
    </location>
</feature>
<dbReference type="GO" id="GO:0007165">
    <property type="term" value="P:signal transduction"/>
    <property type="evidence" value="ECO:0007669"/>
    <property type="project" value="InterPro"/>
</dbReference>
<dbReference type="EMBL" id="GEEE01005898">
    <property type="protein sequence ID" value="JAP57327.1"/>
    <property type="molecule type" value="Transcribed_RNA"/>
</dbReference>
<feature type="region of interest" description="Disordered" evidence="2">
    <location>
        <begin position="780"/>
        <end position="856"/>
    </location>
</feature>
<dbReference type="GO" id="GO:0005096">
    <property type="term" value="F:GTPase activator activity"/>
    <property type="evidence" value="ECO:0007669"/>
    <property type="project" value="UniProtKB-KW"/>
</dbReference>
<dbReference type="InterPro" id="IPR047165">
    <property type="entry name" value="RHG17/44/SH3BP1-like"/>
</dbReference>
<feature type="compositionally biased region" description="Polar residues" evidence="2">
    <location>
        <begin position="796"/>
        <end position="808"/>
    </location>
</feature>
<feature type="region of interest" description="Disordered" evidence="2">
    <location>
        <begin position="647"/>
        <end position="681"/>
    </location>
</feature>
<dbReference type="PROSITE" id="PS50238">
    <property type="entry name" value="RHOGAP"/>
    <property type="match status" value="1"/>
</dbReference>
<keyword evidence="1" id="KW-0343">GTPase activation</keyword>
<feature type="region of interest" description="Disordered" evidence="2">
    <location>
        <begin position="81"/>
        <end position="104"/>
    </location>
</feature>
<dbReference type="AlphaFoldDB" id="A0A0X3Q510"/>
<dbReference type="PANTHER" id="PTHR14130">
    <property type="entry name" value="3BP-1 RELATED RHOGAP"/>
    <property type="match status" value="1"/>
</dbReference>
<evidence type="ECO:0000256" key="1">
    <source>
        <dbReference type="ARBA" id="ARBA00022468"/>
    </source>
</evidence>
<sequence>MKQSFLSKFSRSSGSAPTGWPSEDVVEIDASAVEMKKITSDLIKKLVMFLPPAGFSGEGFLETDNLSNGLLSSITGNKSVLSSPSFRSAPWNKSSSSDPVKKRDLSGIPVSQQLIMETSSAEQRKDTDVRRKVKVTSGTSFFVPKTIVNENHASAVDGCIKQAVTLEEDSYPGIAVGSAHGNFKKIPESVLARTCLESSERLSNLQPTLSHLFFGCGQAASQMACARLNWGNRVQSSVVAPLRRIVEATAPNGELVKSRRQAWRAGGELRSVSERAARAVAASTSCVGSSSAIDSSDELSPLVQSLSSPPLEATVYEHCKGSSRLQSSAKNSQIEKSLSDLSASSKSLITPLRSPTTVKSSLNCARPVTGTYIAGNGGSTSNIRDEDRSQKVLIRTAKATQLNAIKQDLEVEAQLMKEKALHELYNFESMSILECGKALVDLVEISASYHRTCVAILEELSPMLKEELDEQCPLPVFGRQLETHLQATGRRIAYPIKVCVRALNKPRVLAEEGLFRIAGSKKKVDTLQSALNTLRAENIIDQYDSFVIADVLKQYLRRLPEPLLTRKLFTEWTAVQHISGAHLQVAHLCQTASKLPEASRVNAGYLFRFLQELAKYADKNRMTATNLGIILGPTLLAPPITVDDELKGDHESPKVNSIASKNHQNLTHHKSASPDTTLTKSNNVSESFTCAGSRGGVIELLITYADEVFPELIDDDSFELENEISENGDIFGDSETQLPAGVSESTCSKDSQNTEGRQYTPRLIPTTKLGRRAQRCRNELTRQGRSLPQRLKVKHSTSTSSTPRSLHTLQVFFTGRPQSSQSPSFLASPGPQLGIKSQQSPQSAPSTGSSRRSLTPVLSASERLRNAQTNLIGSARGSLPDTSAHTVARHREKTMQIYPEVPTSVDAVVVPHQPSLLGDCCGGSNAKSSTVGAKTSEDSSWKQSTARYGVYYGDSLSLDSNLTLEEVEQQPEQCQCEKRKQASFSHPRSDLQKRYQEWRRAMLDNSEHSEPLGNKFFHGDLYDTLFTLQTLNSVSGLDDFLTRIRSVYETRTAIKKATRVHACVGSPVVDSGQLASDTLKKATTQSKTILENTLYGTFNASCNFLTSNSDRVMMSTSTENKSTINIDLIFSYSLSILL</sequence>